<dbReference type="InterPro" id="IPR002048">
    <property type="entry name" value="EF_hand_dom"/>
</dbReference>
<feature type="region of interest" description="Disordered" evidence="6">
    <location>
        <begin position="120"/>
        <end position="140"/>
    </location>
</feature>
<feature type="coiled-coil region" evidence="5">
    <location>
        <begin position="592"/>
        <end position="665"/>
    </location>
</feature>
<feature type="coiled-coil region" evidence="5">
    <location>
        <begin position="720"/>
        <end position="860"/>
    </location>
</feature>
<dbReference type="SUPFAM" id="SSF47473">
    <property type="entry name" value="EF-hand"/>
    <property type="match status" value="1"/>
</dbReference>
<feature type="region of interest" description="Disordered" evidence="6">
    <location>
        <begin position="1260"/>
        <end position="1292"/>
    </location>
</feature>
<feature type="region of interest" description="Disordered" evidence="6">
    <location>
        <begin position="1925"/>
        <end position="1945"/>
    </location>
</feature>
<dbReference type="EMBL" id="JAFBMS010000102">
    <property type="protein sequence ID" value="KAG9336729.1"/>
    <property type="molecule type" value="Genomic_DNA"/>
</dbReference>
<feature type="coiled-coil region" evidence="5">
    <location>
        <begin position="2002"/>
        <end position="2078"/>
    </location>
</feature>
<name>A0A8T2N8R4_9TELE</name>
<proteinExistence type="predicted"/>
<feature type="coiled-coil region" evidence="5">
    <location>
        <begin position="1581"/>
        <end position="1664"/>
    </location>
</feature>
<evidence type="ECO:0000256" key="4">
    <source>
        <dbReference type="ARBA" id="ARBA00023212"/>
    </source>
</evidence>
<feature type="domain" description="EF-hand" evidence="7">
    <location>
        <begin position="46"/>
        <end position="81"/>
    </location>
</feature>
<dbReference type="GO" id="GO:0090222">
    <property type="term" value="P:centrosome-templated microtubule nucleation"/>
    <property type="evidence" value="ECO:0007669"/>
    <property type="project" value="TreeGrafter"/>
</dbReference>
<sequence length="2111" mass="244595">MLEQFAAEPIREHTSVTETQIYTQEGREDKPGWVLCYGMDEAQQDQYELRLREVFQSFDTSGQGSLCPEELSDLCQTLHLEEATPALLHTLLQNQDNHNGRVHFEQFKDALILALSTAAGPLPSQDTSSPPDSPEVQPKFVKDGKRYGRRSIPEFSDSITGFSEVTDAEPAGADPEEAENATVPRNCERWNAHENDTEEYEAEGQLHLWNPDEPGTPRGAAMSLSERLEEKLREACEDLAVSWDGCAGHQELLSVCEHVGLEVTEDVFQRLDSDGVMSVQDFVSWILNHSKPPTPSASTPYRQLKRHHSTQTGRRITTPSVMTSTIGLRLFSSLDDGTGFTPVEYILDAWIEEGIENSTEILQALDFNLDGKVNLSELTMALENELLITKNGIHQAVLASFKAEIRHLLERVDRELREKEKIRSDLEKADKLKNQMATEVDEHHSAIERMNDLNLRKLEQDHREKLAAVRAELTKEMDLVHQQANHQREELESEMERMKEDEAFLRDHLSLTVKENGRLELELLDSTERLVEAENMITKLQRNLDNVLKEKFGELDPGSAEFFLQEERLRQLRSDYEGQCRSLTVKALALSLTKVSEYHQKLEEQRAAHEEQQRELSLRCQREVQALQEEMSRVQDRVQELQNQLDQVQLERVRLEQSQAEERAELGRRHEEEVNSIRLELLEARVHICKLEDQLKTLEHHQAKSEQSLVEEREIIGKLRDEEHNQLEEHHREVLQARLEEERGRMQVEREEVVRRLVEQWEREKDQLQDSHEALLQARLEEERQRYLGVSEDQERRLVEQWESEKAELKEHQECALQVLLAEERLRSLKDQEELERNLLEQWENEKAQLEQSQEVVLQARLAEERISLQDEVEKRLMEAWEKERAQVAEHHAVILQARLGEERERLLGEKEKEEKRLIEQMEEERSRLEDSHREAMQDLSAKHSEERERLSSMLDKLRDEIVVERRELEIHFSQRIREVEARFSGDQEAVSERFQTDVSKLEQHYQTELQDLSERHAEEKAKWKSEMEEAARAAEEGKKAVQEALEQEKQSFTQELVKERDQLEQSHREEFDALAAKNKELQNELENLISTAQSKEIELSRQLNELHNRLQENLDAKDELLAQSEKKAQEIELLLRQAVEDFEQEKAELQGNLDELEERNKETLSLAEKNVEERKKLVAETDQLRSKIQVMEAEISQLAELREKYEELKTEREESCGVFTSLENQIVELKAEIERLTSGQKVGTETETCDVDNNVLTVESSLPETEGSGEKADDDSEAAVSQEKMAPLEKEADTLSKLQAEYEEAVKERDIAICKTAELQAQVDEIQSQASLYAEIQAQCDSANENNLVLKEQVYQLQQKRNELEEIISDNCKKITAGEQAVEENNHLRDRISAMMDYTKEMDAKTSEMVALQSRCDECMCKNAKLREQNQKLEDRLLDLESKMYLIQDFQDHHAKLLDEMTRIKEENSRLNTQVQELQKQDDILVTLQHEAEMAMAEAIADETFQDLNSQLEAKIQAVSDLEDCCTEFERQNAKLRRALTGLQEKSLKIHEKMQAHRSEASRLAEENLILRHKISTIKEEDLRETQEEMLLKLEQCRNKKLTAQKIAENLKKQVTELQVKGHHLEQENGLLSQESSQNAASVQELNHQLSELLRQHERKEAGGCQTPKGELERDVFTPEPAQERRKIEACVLTLETKLAKAQEVNSLLEQEKSQLIQQLSSLREQLCGSRDLSVDLACAMARADKLQRENETLSEELSHCVDKVAKLGTMECQLSHLLEERQTLEKQSQVLLTQLSALQEKMQAKEEALQAVSLQSSRLKSDLRVTQQEKEALKQEVMSLHKQLQNANDKNQVLEMALHTSGYQNQHKKLYWDELARLVEQEQQLLRQENERLQREVQNTKGDLVHSREKRELDSLRKELVNANKKMSEHKEGQRELESLRQENDGLKTQQTRLEAQLLEALQAQLGGRVPQAQLRLPGERRGQHRGDELGGRGLDINLQEGQEAKLIKMEERMQEVELKLRNVKMLLQEKVSQLKDQLHKNTKADMVIKDLYVENAQLLKALEMTEQRQKVAEKKNYLLEEKISSLNKIVRDLSPSPLTAVPYHFTRS</sequence>
<feature type="coiled-coil region" evidence="5">
    <location>
        <begin position="470"/>
        <end position="550"/>
    </location>
</feature>
<keyword evidence="9" id="KW-1185">Reference proteome</keyword>
<protein>
    <recommendedName>
        <fullName evidence="7">EF-hand domain-containing protein</fullName>
    </recommendedName>
</protein>
<comment type="caution">
    <text evidence="8">The sequence shown here is derived from an EMBL/GenBank/DDBJ whole genome shotgun (WGS) entry which is preliminary data.</text>
</comment>
<reference evidence="8" key="1">
    <citation type="thesis" date="2021" institute="BYU ScholarsArchive" country="Provo, UT, USA">
        <title>Applications of and Algorithms for Genome Assembly and Genomic Analyses with an Emphasis on Marine Teleosts.</title>
        <authorList>
            <person name="Pickett B.D."/>
        </authorList>
    </citation>
    <scope>NUCLEOTIDE SEQUENCE</scope>
    <source>
        <strain evidence="8">HI-2016</strain>
    </source>
</reference>
<evidence type="ECO:0000313" key="9">
    <source>
        <dbReference type="Proteomes" id="UP000824540"/>
    </source>
</evidence>
<feature type="coiled-coil region" evidence="5">
    <location>
        <begin position="1003"/>
        <end position="1240"/>
    </location>
</feature>
<feature type="domain" description="EF-hand" evidence="7">
    <location>
        <begin position="353"/>
        <end position="388"/>
    </location>
</feature>
<dbReference type="OrthoDB" id="5799458at2759"/>
<feature type="compositionally biased region" description="Low complexity" evidence="6">
    <location>
        <begin position="121"/>
        <end position="130"/>
    </location>
</feature>
<gene>
    <name evidence="8" type="ORF">JZ751_003077</name>
</gene>
<evidence type="ECO:0000313" key="8">
    <source>
        <dbReference type="EMBL" id="KAG9336729.1"/>
    </source>
</evidence>
<evidence type="ECO:0000256" key="2">
    <source>
        <dbReference type="ARBA" id="ARBA00022490"/>
    </source>
</evidence>
<feature type="coiled-coil region" evidence="5">
    <location>
        <begin position="1410"/>
        <end position="1482"/>
    </location>
</feature>
<dbReference type="GO" id="GO:0005509">
    <property type="term" value="F:calcium ion binding"/>
    <property type="evidence" value="ECO:0007669"/>
    <property type="project" value="InterPro"/>
</dbReference>
<keyword evidence="4" id="KW-0206">Cytoskeleton</keyword>
<dbReference type="GO" id="GO:0097431">
    <property type="term" value="C:mitotic spindle pole"/>
    <property type="evidence" value="ECO:0007669"/>
    <property type="project" value="TreeGrafter"/>
</dbReference>
<evidence type="ECO:0000256" key="6">
    <source>
        <dbReference type="SAM" id="MobiDB-lite"/>
    </source>
</evidence>
<evidence type="ECO:0000256" key="5">
    <source>
        <dbReference type="SAM" id="Coils"/>
    </source>
</evidence>
<feature type="coiled-coil region" evidence="5">
    <location>
        <begin position="1520"/>
        <end position="1547"/>
    </location>
</feature>
<dbReference type="GO" id="GO:0034454">
    <property type="term" value="P:microtubule anchoring at centrosome"/>
    <property type="evidence" value="ECO:0007669"/>
    <property type="project" value="TreeGrafter"/>
</dbReference>
<dbReference type="Proteomes" id="UP000824540">
    <property type="component" value="Unassembled WGS sequence"/>
</dbReference>
<dbReference type="PANTHER" id="PTHR18905:SF11">
    <property type="entry name" value="NINEIN"/>
    <property type="match status" value="1"/>
</dbReference>
<feature type="region of interest" description="Disordered" evidence="6">
    <location>
        <begin position="922"/>
        <end position="948"/>
    </location>
</feature>
<dbReference type="GO" id="GO:0005814">
    <property type="term" value="C:centriole"/>
    <property type="evidence" value="ECO:0007669"/>
    <property type="project" value="TreeGrafter"/>
</dbReference>
<dbReference type="PANTHER" id="PTHR18905">
    <property type="entry name" value="NINEIN"/>
    <property type="match status" value="1"/>
</dbReference>
<organism evidence="8 9">
    <name type="scientific">Albula glossodonta</name>
    <name type="common">roundjaw bonefish</name>
    <dbReference type="NCBI Taxonomy" id="121402"/>
    <lineage>
        <taxon>Eukaryota</taxon>
        <taxon>Metazoa</taxon>
        <taxon>Chordata</taxon>
        <taxon>Craniata</taxon>
        <taxon>Vertebrata</taxon>
        <taxon>Euteleostomi</taxon>
        <taxon>Actinopterygii</taxon>
        <taxon>Neopterygii</taxon>
        <taxon>Teleostei</taxon>
        <taxon>Albuliformes</taxon>
        <taxon>Albulidae</taxon>
        <taxon>Albula</taxon>
    </lineage>
</organism>
<dbReference type="GO" id="GO:0051642">
    <property type="term" value="P:centrosome localization"/>
    <property type="evidence" value="ECO:0007669"/>
    <property type="project" value="TreeGrafter"/>
</dbReference>
<comment type="subcellular location">
    <subcellularLocation>
        <location evidence="1">Cytoplasm</location>
        <location evidence="1">Cytoskeleton</location>
        <location evidence="1">Microtubule organizing center</location>
        <location evidence="1">Centrosome</location>
    </subcellularLocation>
</comment>
<feature type="coiled-coil region" evidence="5">
    <location>
        <begin position="398"/>
        <end position="439"/>
    </location>
</feature>
<accession>A0A8T2N8R4</accession>
<dbReference type="GO" id="GO:0097539">
    <property type="term" value="C:ciliary transition fiber"/>
    <property type="evidence" value="ECO:0007669"/>
    <property type="project" value="TreeGrafter"/>
</dbReference>
<evidence type="ECO:0000259" key="7">
    <source>
        <dbReference type="PROSITE" id="PS50222"/>
    </source>
</evidence>
<keyword evidence="2" id="KW-0963">Cytoplasm</keyword>
<evidence type="ECO:0000256" key="1">
    <source>
        <dbReference type="ARBA" id="ARBA00004300"/>
    </source>
</evidence>
<keyword evidence="5" id="KW-0175">Coiled coil</keyword>
<dbReference type="Gene3D" id="1.10.238.10">
    <property type="entry name" value="EF-hand"/>
    <property type="match status" value="2"/>
</dbReference>
<dbReference type="PROSITE" id="PS50222">
    <property type="entry name" value="EF_HAND_2"/>
    <property type="match status" value="2"/>
</dbReference>
<keyword evidence="3" id="KW-0597">Phosphoprotein</keyword>
<dbReference type="GO" id="GO:0000242">
    <property type="term" value="C:pericentriolar material"/>
    <property type="evidence" value="ECO:0007669"/>
    <property type="project" value="TreeGrafter"/>
</dbReference>
<evidence type="ECO:0000256" key="3">
    <source>
        <dbReference type="ARBA" id="ARBA00022553"/>
    </source>
</evidence>
<dbReference type="InterPro" id="IPR011992">
    <property type="entry name" value="EF-hand-dom_pair"/>
</dbReference>